<name>A0A9D3MGZ5_ANGAN</name>
<protein>
    <recommendedName>
        <fullName evidence="2">TERF1-interacting nuclear factor 2 N-terminal domain-containing protein</fullName>
    </recommendedName>
</protein>
<dbReference type="InterPro" id="IPR029400">
    <property type="entry name" value="TINF2_N"/>
</dbReference>
<feature type="domain" description="TERF1-interacting nuclear factor 2 N-terminal" evidence="2">
    <location>
        <begin position="70"/>
        <end position="211"/>
    </location>
</feature>
<reference evidence="3" key="1">
    <citation type="submission" date="2021-01" db="EMBL/GenBank/DDBJ databases">
        <title>A chromosome-scale assembly of European eel, Anguilla anguilla.</title>
        <authorList>
            <person name="Henkel C."/>
            <person name="Jong-Raadsen S.A."/>
            <person name="Dufour S."/>
            <person name="Weltzien F.-A."/>
            <person name="Palstra A.P."/>
            <person name="Pelster B."/>
            <person name="Spaink H.P."/>
            <person name="Van Den Thillart G.E."/>
            <person name="Jansen H."/>
            <person name="Zahm M."/>
            <person name="Klopp C."/>
            <person name="Cedric C."/>
            <person name="Louis A."/>
            <person name="Berthelot C."/>
            <person name="Parey E."/>
            <person name="Roest Crollius H."/>
            <person name="Montfort J."/>
            <person name="Robinson-Rechavi M."/>
            <person name="Bucao C."/>
            <person name="Bouchez O."/>
            <person name="Gislard M."/>
            <person name="Lluch J."/>
            <person name="Milhes M."/>
            <person name="Lampietro C."/>
            <person name="Lopez Roques C."/>
            <person name="Donnadieu C."/>
            <person name="Braasch I."/>
            <person name="Desvignes T."/>
            <person name="Postlethwait J."/>
            <person name="Bobe J."/>
            <person name="Guiguen Y."/>
            <person name="Dirks R."/>
        </authorList>
    </citation>
    <scope>NUCLEOTIDE SEQUENCE</scope>
    <source>
        <strain evidence="3">Tag_6206</strain>
        <tissue evidence="3">Liver</tissue>
    </source>
</reference>
<accession>A0A9D3MGZ5</accession>
<dbReference type="EMBL" id="JAFIRN010000005">
    <property type="protein sequence ID" value="KAG5848559.1"/>
    <property type="molecule type" value="Genomic_DNA"/>
</dbReference>
<dbReference type="Proteomes" id="UP001044222">
    <property type="component" value="Unassembled WGS sequence"/>
</dbReference>
<dbReference type="PANTHER" id="PTHR15512:SF0">
    <property type="entry name" value="TERF1-INTERACTING NUCLEAR FACTOR 2"/>
    <property type="match status" value="1"/>
</dbReference>
<dbReference type="GO" id="GO:1904356">
    <property type="term" value="P:regulation of telomere maintenance via telomere lengthening"/>
    <property type="evidence" value="ECO:0007669"/>
    <property type="project" value="TreeGrafter"/>
</dbReference>
<dbReference type="PANTHER" id="PTHR15512">
    <property type="entry name" value="TERF1-INTERACTING NUCLEAR FACTOR 2"/>
    <property type="match status" value="1"/>
</dbReference>
<evidence type="ECO:0000256" key="1">
    <source>
        <dbReference type="SAM" id="MobiDB-lite"/>
    </source>
</evidence>
<sequence>METGLCSKQTEIRCAEQIPSLAAWVIEYAWSHRMMDVLEGLVPCKRQKGECRSLTLEEPCALRVAAAQAWSVVNARDVKHFESLLELLESIYTLVPRLITPIKHMKIMFGLKTMIVMWMLQKNHGEVSTMKKINRFFPSSLSLYHGCSKRELDLMKKTNYEFKQLAQSLLFHEEMRKAYISGQMEEHYGERYAQKLEERLFDYLQLLEKDLQPTTCLDQVLRQERPLVEGEQLLLGVLSYSPHCVPAALKRLLYYAKATRSIGPGMSQPSTCTDKEKQTLQPFTDPKDRPKWTPLPAGQPGLVEVTGQNRDSENRACLWVGGAMGQEGMAMRKKD</sequence>
<dbReference type="GO" id="GO:0016233">
    <property type="term" value="P:telomere capping"/>
    <property type="evidence" value="ECO:0007669"/>
    <property type="project" value="InterPro"/>
</dbReference>
<dbReference type="Pfam" id="PF14973">
    <property type="entry name" value="TINF2_N"/>
    <property type="match status" value="1"/>
</dbReference>
<keyword evidence="4" id="KW-1185">Reference proteome</keyword>
<gene>
    <name evidence="3" type="ORF">ANANG_G00099730</name>
</gene>
<dbReference type="CDD" id="cd11657">
    <property type="entry name" value="TIN2_N"/>
    <property type="match status" value="1"/>
</dbReference>
<dbReference type="InterPro" id="IPR039098">
    <property type="entry name" value="TINF2"/>
</dbReference>
<dbReference type="AlphaFoldDB" id="A0A9D3MGZ5"/>
<evidence type="ECO:0000259" key="2">
    <source>
        <dbReference type="Pfam" id="PF14973"/>
    </source>
</evidence>
<organism evidence="3 4">
    <name type="scientific">Anguilla anguilla</name>
    <name type="common">European freshwater eel</name>
    <name type="synonym">Muraena anguilla</name>
    <dbReference type="NCBI Taxonomy" id="7936"/>
    <lineage>
        <taxon>Eukaryota</taxon>
        <taxon>Metazoa</taxon>
        <taxon>Chordata</taxon>
        <taxon>Craniata</taxon>
        <taxon>Vertebrata</taxon>
        <taxon>Euteleostomi</taxon>
        <taxon>Actinopterygii</taxon>
        <taxon>Neopterygii</taxon>
        <taxon>Teleostei</taxon>
        <taxon>Anguilliformes</taxon>
        <taxon>Anguillidae</taxon>
        <taxon>Anguilla</taxon>
    </lineage>
</organism>
<evidence type="ECO:0000313" key="3">
    <source>
        <dbReference type="EMBL" id="KAG5848559.1"/>
    </source>
</evidence>
<dbReference type="GO" id="GO:0070187">
    <property type="term" value="C:shelterin complex"/>
    <property type="evidence" value="ECO:0007669"/>
    <property type="project" value="InterPro"/>
</dbReference>
<comment type="caution">
    <text evidence="3">The sequence shown here is derived from an EMBL/GenBank/DDBJ whole genome shotgun (WGS) entry which is preliminary data.</text>
</comment>
<dbReference type="GO" id="GO:0042162">
    <property type="term" value="F:telomeric DNA binding"/>
    <property type="evidence" value="ECO:0007669"/>
    <property type="project" value="TreeGrafter"/>
</dbReference>
<evidence type="ECO:0000313" key="4">
    <source>
        <dbReference type="Proteomes" id="UP001044222"/>
    </source>
</evidence>
<proteinExistence type="predicted"/>
<feature type="region of interest" description="Disordered" evidence="1">
    <location>
        <begin position="266"/>
        <end position="308"/>
    </location>
</feature>